<evidence type="ECO:0000256" key="1">
    <source>
        <dbReference type="SAM" id="MobiDB-lite"/>
    </source>
</evidence>
<dbReference type="EMBL" id="JH795502">
    <property type="protein sequence ID" value="ELQ63732.1"/>
    <property type="molecule type" value="Genomic_DNA"/>
</dbReference>
<dbReference type="AlphaFoldDB" id="L7J6A5"/>
<dbReference type="Gene3D" id="3.80.10.10">
    <property type="entry name" value="Ribonuclease Inhibitor"/>
    <property type="match status" value="1"/>
</dbReference>
<protein>
    <submittedName>
        <fullName evidence="2">Uncharacterized protein</fullName>
    </submittedName>
</protein>
<proteinExistence type="predicted"/>
<organism>
    <name type="scientific">Pyricularia oryzae (strain P131)</name>
    <name type="common">Rice blast fungus</name>
    <name type="synonym">Magnaporthe oryzae</name>
    <dbReference type="NCBI Taxonomy" id="1143193"/>
    <lineage>
        <taxon>Eukaryota</taxon>
        <taxon>Fungi</taxon>
        <taxon>Dikarya</taxon>
        <taxon>Ascomycota</taxon>
        <taxon>Pezizomycotina</taxon>
        <taxon>Sordariomycetes</taxon>
        <taxon>Sordariomycetidae</taxon>
        <taxon>Magnaporthales</taxon>
        <taxon>Pyriculariaceae</taxon>
        <taxon>Pyricularia</taxon>
    </lineage>
</organism>
<dbReference type="InterPro" id="IPR032675">
    <property type="entry name" value="LRR_dom_sf"/>
</dbReference>
<accession>L7J6A5</accession>
<feature type="region of interest" description="Disordered" evidence="1">
    <location>
        <begin position="42"/>
        <end position="63"/>
    </location>
</feature>
<dbReference type="SUPFAM" id="SSF52047">
    <property type="entry name" value="RNI-like"/>
    <property type="match status" value="1"/>
</dbReference>
<sequence>MAATVHPAQKAHTIPSDSLNVCRRTPFSLHSDHSDRLLSKLLSRQTSPPPATRPSKRAKTTHDSQVMAAAARRSRQRRTCTRLPNLASEILVLIFEHMLTGWAAIRSSLQQVRESSIRDIISVRLVCRWFDKVATPVEYQTLVLTKRLLYFRNPERIYDAYANISLHTNHVFASIDEIESCHDNHRAVARITTSIQNLLTFTWRYARTRSSSACTCPIAQLFLTTPGSHGRLRRGTRVFFENVASRHLENHHNLYLEAIPTELLVSLKMAIPSPPLMTGINGLKQVLLNSRSLESFHYQDKGQGTRFTFSAGERLPPLKKLRLECYDWCHSREEVLRHWDFSRIQSLELLDMPVFKALRAIEAFNLYGLHTLVTRDSGISDTREELSAHLAWIIRQRTRSLKKLELTVDMRHFDPASLLVHAATLEILSLRDFIGFGDESRRCPTMWLDHLSMLARELKNLHTLELDMDTLMTNPPAFIETLARFPSLHTLTLHVQTVVHPWDEVISGVDRDAEAAMHIFTALLRHKSAAAVAMYSHTSQNVWRQVTLNIGGWKPVMVRRLSPAWKSKNEHGVFAERCFVMQQHSGASLADPYFVTEVATEELGREQREQHRQREPVRAYLRGTGLEDQAIPGPGLGHQPISENTHHFTEVVLEYISGGARPPGPIFAHQTKG</sequence>
<name>L7J6A5_PYRO1</name>
<gene>
    <name evidence="2" type="ORF">OOW_P131scaffold00952g20</name>
</gene>
<evidence type="ECO:0000313" key="2">
    <source>
        <dbReference type="EMBL" id="ELQ63732.1"/>
    </source>
</evidence>
<reference evidence="2" key="1">
    <citation type="journal article" date="2012" name="PLoS Genet.">
        <title>Comparative analysis of the genomes of two field isolates of the rice blast fungus Magnaporthe oryzae.</title>
        <authorList>
            <person name="Xue M."/>
            <person name="Yang J."/>
            <person name="Li Z."/>
            <person name="Hu S."/>
            <person name="Yao N."/>
            <person name="Dean R.A."/>
            <person name="Zhao W."/>
            <person name="Shen M."/>
            <person name="Zhang H."/>
            <person name="Li C."/>
            <person name="Liu L."/>
            <person name="Cao L."/>
            <person name="Xu X."/>
            <person name="Xing Y."/>
            <person name="Hsiang T."/>
            <person name="Zhang Z."/>
            <person name="Xu J.R."/>
            <person name="Peng Y.L."/>
        </authorList>
    </citation>
    <scope>NUCLEOTIDE SEQUENCE [LARGE SCALE GENOMIC DNA]</scope>
    <source>
        <strain evidence="2">P131</strain>
    </source>
</reference>